<evidence type="ECO:0000256" key="1">
    <source>
        <dbReference type="SAM" id="MobiDB-lite"/>
    </source>
</evidence>
<gene>
    <name evidence="2" type="ORF">EVAR_20848_1</name>
</gene>
<reference evidence="2 3" key="1">
    <citation type="journal article" date="2019" name="Commun. Biol.">
        <title>The bagworm genome reveals a unique fibroin gene that provides high tensile strength.</title>
        <authorList>
            <person name="Kono N."/>
            <person name="Nakamura H."/>
            <person name="Ohtoshi R."/>
            <person name="Tomita M."/>
            <person name="Numata K."/>
            <person name="Arakawa K."/>
        </authorList>
    </citation>
    <scope>NUCLEOTIDE SEQUENCE [LARGE SCALE GENOMIC DNA]</scope>
</reference>
<organism evidence="2 3">
    <name type="scientific">Eumeta variegata</name>
    <name type="common">Bagworm moth</name>
    <name type="synonym">Eumeta japonica</name>
    <dbReference type="NCBI Taxonomy" id="151549"/>
    <lineage>
        <taxon>Eukaryota</taxon>
        <taxon>Metazoa</taxon>
        <taxon>Ecdysozoa</taxon>
        <taxon>Arthropoda</taxon>
        <taxon>Hexapoda</taxon>
        <taxon>Insecta</taxon>
        <taxon>Pterygota</taxon>
        <taxon>Neoptera</taxon>
        <taxon>Endopterygota</taxon>
        <taxon>Lepidoptera</taxon>
        <taxon>Glossata</taxon>
        <taxon>Ditrysia</taxon>
        <taxon>Tineoidea</taxon>
        <taxon>Psychidae</taxon>
        <taxon>Oiketicinae</taxon>
        <taxon>Eumeta</taxon>
    </lineage>
</organism>
<feature type="region of interest" description="Disordered" evidence="1">
    <location>
        <begin position="97"/>
        <end position="117"/>
    </location>
</feature>
<proteinExistence type="predicted"/>
<dbReference type="EMBL" id="BGZK01000162">
    <property type="protein sequence ID" value="GBP24524.1"/>
    <property type="molecule type" value="Genomic_DNA"/>
</dbReference>
<evidence type="ECO:0000313" key="2">
    <source>
        <dbReference type="EMBL" id="GBP24524.1"/>
    </source>
</evidence>
<sequence>MLIYKALLKERSKSGRYRKARYQQSYFLTESARRGEKDARGGIQRRSLALIAVKRKRRKGRRDCRPDLVQQVTDNEILHRRWGRCFHIYATSSFAEIREARRPPPPPGPRPRRHPPCDRKWRVKLQFYYSFHFQFVKLNFHMKP</sequence>
<dbReference type="Proteomes" id="UP000299102">
    <property type="component" value="Unassembled WGS sequence"/>
</dbReference>
<dbReference type="AlphaFoldDB" id="A0A4C1UF20"/>
<comment type="caution">
    <text evidence="2">The sequence shown here is derived from an EMBL/GenBank/DDBJ whole genome shotgun (WGS) entry which is preliminary data.</text>
</comment>
<name>A0A4C1UF20_EUMVA</name>
<keyword evidence="3" id="KW-1185">Reference proteome</keyword>
<protein>
    <submittedName>
        <fullName evidence="2">Uncharacterized protein</fullName>
    </submittedName>
</protein>
<evidence type="ECO:0000313" key="3">
    <source>
        <dbReference type="Proteomes" id="UP000299102"/>
    </source>
</evidence>
<accession>A0A4C1UF20</accession>